<dbReference type="InterPro" id="IPR001173">
    <property type="entry name" value="Glyco_trans_2-like"/>
</dbReference>
<proteinExistence type="predicted"/>
<dbReference type="SUPFAM" id="SSF53448">
    <property type="entry name" value="Nucleotide-diphospho-sugar transferases"/>
    <property type="match status" value="1"/>
</dbReference>
<protein>
    <submittedName>
        <fullName evidence="2">Glycosyltransferase</fullName>
    </submittedName>
</protein>
<reference evidence="2 3" key="1">
    <citation type="submission" date="2020-01" db="EMBL/GenBank/DDBJ databases">
        <title>Genome analysis of Anaerocolumna sp. CBA3638.</title>
        <authorList>
            <person name="Kim J."/>
            <person name="Roh S.W."/>
        </authorList>
    </citation>
    <scope>NUCLEOTIDE SEQUENCE [LARGE SCALE GENOMIC DNA]</scope>
    <source>
        <strain evidence="2 3">CBA3638</strain>
    </source>
</reference>
<dbReference type="EMBL" id="CP048000">
    <property type="protein sequence ID" value="QHQ61557.1"/>
    <property type="molecule type" value="Genomic_DNA"/>
</dbReference>
<dbReference type="GO" id="GO:0016740">
    <property type="term" value="F:transferase activity"/>
    <property type="evidence" value="ECO:0007669"/>
    <property type="project" value="UniProtKB-KW"/>
</dbReference>
<feature type="domain" description="Glycosyltransferase 2-like" evidence="1">
    <location>
        <begin position="17"/>
        <end position="106"/>
    </location>
</feature>
<accession>A0A6P1TMM0</accession>
<dbReference type="Pfam" id="PF00535">
    <property type="entry name" value="Glycos_transf_2"/>
    <property type="match status" value="1"/>
</dbReference>
<dbReference type="Proteomes" id="UP000464314">
    <property type="component" value="Chromosome"/>
</dbReference>
<dbReference type="CDD" id="cd00761">
    <property type="entry name" value="Glyco_tranf_GTA_type"/>
    <property type="match status" value="1"/>
</dbReference>
<organism evidence="2 3">
    <name type="scientific">Anaerocolumna sedimenticola</name>
    <dbReference type="NCBI Taxonomy" id="2696063"/>
    <lineage>
        <taxon>Bacteria</taxon>
        <taxon>Bacillati</taxon>
        <taxon>Bacillota</taxon>
        <taxon>Clostridia</taxon>
        <taxon>Lachnospirales</taxon>
        <taxon>Lachnospiraceae</taxon>
        <taxon>Anaerocolumna</taxon>
    </lineage>
</organism>
<sequence length="233" mass="27595">MTNQDGVSIITCTHLPVYMDNIFDNYARQNYPVKELIIILNSSHLNLTDWNKKAQAYDNVKIYQRPERDSVGTCLNFAVKLTSYPYIANFDHDDYYASNYLNDFMDITPVIDADVFGKKTHYVFFEDHKKLALIHPGRENSYVDYIINCTLFVKKSVFQKVQFIDDNVVDEQFGEDCTRQGIKLYAINKYNFAYIRHDDLRLHTYKLDNRQLLQQYCQFVAQVDDYKPWVNRI</sequence>
<dbReference type="AlphaFoldDB" id="A0A6P1TMM0"/>
<evidence type="ECO:0000313" key="2">
    <source>
        <dbReference type="EMBL" id="QHQ61557.1"/>
    </source>
</evidence>
<dbReference type="InterPro" id="IPR029044">
    <property type="entry name" value="Nucleotide-diphossugar_trans"/>
</dbReference>
<gene>
    <name evidence="2" type="ORF">Ana3638_12865</name>
</gene>
<dbReference type="KEGG" id="anr:Ana3638_12865"/>
<dbReference type="RefSeq" id="WP_161838382.1">
    <property type="nucleotide sequence ID" value="NZ_CP048000.1"/>
</dbReference>
<keyword evidence="2" id="KW-0808">Transferase</keyword>
<keyword evidence="3" id="KW-1185">Reference proteome</keyword>
<evidence type="ECO:0000259" key="1">
    <source>
        <dbReference type="Pfam" id="PF00535"/>
    </source>
</evidence>
<name>A0A6P1TMM0_9FIRM</name>
<evidence type="ECO:0000313" key="3">
    <source>
        <dbReference type="Proteomes" id="UP000464314"/>
    </source>
</evidence>
<dbReference type="Gene3D" id="3.90.550.10">
    <property type="entry name" value="Spore Coat Polysaccharide Biosynthesis Protein SpsA, Chain A"/>
    <property type="match status" value="1"/>
</dbReference>